<dbReference type="InterPro" id="IPR002677">
    <property type="entry name" value="Ribosomal_bL32"/>
</dbReference>
<evidence type="ECO:0000256" key="4">
    <source>
        <dbReference type="ARBA" id="ARBA00035178"/>
    </source>
</evidence>
<feature type="compositionally biased region" description="Basic residues" evidence="6">
    <location>
        <begin position="1"/>
        <end position="19"/>
    </location>
</feature>
<evidence type="ECO:0000313" key="8">
    <source>
        <dbReference type="Proteomes" id="UP000638263"/>
    </source>
</evidence>
<dbReference type="HAMAP" id="MF_00340">
    <property type="entry name" value="Ribosomal_bL32"/>
    <property type="match status" value="1"/>
</dbReference>
<keyword evidence="2 5" id="KW-0689">Ribosomal protein</keyword>
<dbReference type="RefSeq" id="WP_058854585.1">
    <property type="nucleotide sequence ID" value="NZ_BMMH01000031.1"/>
</dbReference>
<dbReference type="EMBL" id="BMMH01000031">
    <property type="protein sequence ID" value="GGL42712.1"/>
    <property type="molecule type" value="Genomic_DNA"/>
</dbReference>
<evidence type="ECO:0000256" key="1">
    <source>
        <dbReference type="ARBA" id="ARBA00008560"/>
    </source>
</evidence>
<reference evidence="7" key="1">
    <citation type="journal article" date="2014" name="Int. J. Syst. Evol. Microbiol.">
        <title>Complete genome sequence of Corynebacterium casei LMG S-19264T (=DSM 44701T), isolated from a smear-ripened cheese.</title>
        <authorList>
            <consortium name="US DOE Joint Genome Institute (JGI-PGF)"/>
            <person name="Walter F."/>
            <person name="Albersmeier A."/>
            <person name="Kalinowski J."/>
            <person name="Ruckert C."/>
        </authorList>
    </citation>
    <scope>NUCLEOTIDE SEQUENCE</scope>
    <source>
        <strain evidence="7">CGMCC 4.3508</strain>
    </source>
</reference>
<dbReference type="Pfam" id="PF01783">
    <property type="entry name" value="Ribosomal_L32p"/>
    <property type="match status" value="1"/>
</dbReference>
<evidence type="ECO:0000256" key="6">
    <source>
        <dbReference type="SAM" id="MobiDB-lite"/>
    </source>
</evidence>
<reference evidence="7" key="2">
    <citation type="submission" date="2020-09" db="EMBL/GenBank/DDBJ databases">
        <authorList>
            <person name="Sun Q."/>
            <person name="Zhou Y."/>
        </authorList>
    </citation>
    <scope>NUCLEOTIDE SEQUENCE</scope>
    <source>
        <strain evidence="7">CGMCC 4.3508</strain>
    </source>
</reference>
<dbReference type="Proteomes" id="UP000638263">
    <property type="component" value="Unassembled WGS sequence"/>
</dbReference>
<dbReference type="GO" id="GO:0006412">
    <property type="term" value="P:translation"/>
    <property type="evidence" value="ECO:0007669"/>
    <property type="project" value="UniProtKB-UniRule"/>
</dbReference>
<keyword evidence="8" id="KW-1185">Reference proteome</keyword>
<comment type="similarity">
    <text evidence="1 5">Belongs to the bacterial ribosomal protein bL32 family.</text>
</comment>
<dbReference type="GO" id="GO:0015934">
    <property type="term" value="C:large ribosomal subunit"/>
    <property type="evidence" value="ECO:0007669"/>
    <property type="project" value="InterPro"/>
</dbReference>
<evidence type="ECO:0000313" key="7">
    <source>
        <dbReference type="EMBL" id="GGL42712.1"/>
    </source>
</evidence>
<dbReference type="SUPFAM" id="SSF57829">
    <property type="entry name" value="Zn-binding ribosomal proteins"/>
    <property type="match status" value="1"/>
</dbReference>
<evidence type="ECO:0000256" key="2">
    <source>
        <dbReference type="ARBA" id="ARBA00022980"/>
    </source>
</evidence>
<dbReference type="NCBIfam" id="TIGR01031">
    <property type="entry name" value="rpmF_bact"/>
    <property type="match status" value="1"/>
</dbReference>
<evidence type="ECO:0000256" key="5">
    <source>
        <dbReference type="HAMAP-Rule" id="MF_00340"/>
    </source>
</evidence>
<accession>A0A917RXI0</accession>
<name>A0A917RXI0_9NOCA</name>
<organism evidence="7 8">
    <name type="scientific">Nocardia jinanensis</name>
    <dbReference type="NCBI Taxonomy" id="382504"/>
    <lineage>
        <taxon>Bacteria</taxon>
        <taxon>Bacillati</taxon>
        <taxon>Actinomycetota</taxon>
        <taxon>Actinomycetes</taxon>
        <taxon>Mycobacteriales</taxon>
        <taxon>Nocardiaceae</taxon>
        <taxon>Nocardia</taxon>
    </lineage>
</organism>
<dbReference type="AlphaFoldDB" id="A0A917RXI0"/>
<feature type="region of interest" description="Disordered" evidence="6">
    <location>
        <begin position="1"/>
        <end position="25"/>
    </location>
</feature>
<proteinExistence type="inferred from homology"/>
<protein>
    <recommendedName>
        <fullName evidence="4 5">Large ribosomal subunit protein bL32</fullName>
    </recommendedName>
</protein>
<dbReference type="GO" id="GO:0003735">
    <property type="term" value="F:structural constituent of ribosome"/>
    <property type="evidence" value="ECO:0007669"/>
    <property type="project" value="InterPro"/>
</dbReference>
<comment type="caution">
    <text evidence="7">The sequence shown here is derived from an EMBL/GenBank/DDBJ whole genome shotgun (WGS) entry which is preliminary data.</text>
</comment>
<evidence type="ECO:0000256" key="3">
    <source>
        <dbReference type="ARBA" id="ARBA00023274"/>
    </source>
</evidence>
<gene>
    <name evidence="7" type="primary">rpmF2</name>
    <name evidence="5" type="synonym">rpmF</name>
    <name evidence="7" type="ORF">GCM10011588_66770</name>
</gene>
<keyword evidence="3 5" id="KW-0687">Ribonucleoprotein</keyword>
<dbReference type="InterPro" id="IPR011332">
    <property type="entry name" value="Ribosomal_zn-bd"/>
</dbReference>
<sequence>MAVPKRRMSRSNTRSRRSNWKATPPDLVPVTVDGVVHRVPRRLVGAVRRGLLDPKRR</sequence>